<reference evidence="2" key="1">
    <citation type="submission" date="2016-05" db="EMBL/GenBank/DDBJ databases">
        <authorList>
            <person name="Lavstsen T."/>
            <person name="Jespersen J.S."/>
        </authorList>
    </citation>
    <scope>NUCLEOTIDE SEQUENCE</scope>
    <source>
        <tissue evidence="2">Brain</tissue>
    </source>
</reference>
<dbReference type="EMBL" id="HAEF01003413">
    <property type="protein sequence ID" value="SBR40795.1"/>
    <property type="molecule type" value="Transcribed_RNA"/>
</dbReference>
<evidence type="ECO:0000313" key="2">
    <source>
        <dbReference type="EMBL" id="SBR40795.1"/>
    </source>
</evidence>
<gene>
    <name evidence="2" type="primary">KIAA0907</name>
</gene>
<name>A0A1A8L7J8_9TELE</name>
<protein>
    <submittedName>
        <fullName evidence="2">KIAA0907 protein</fullName>
    </submittedName>
</protein>
<feature type="region of interest" description="Disordered" evidence="1">
    <location>
        <begin position="37"/>
        <end position="65"/>
    </location>
</feature>
<proteinExistence type="predicted"/>
<feature type="compositionally biased region" description="Pro residues" evidence="1">
    <location>
        <begin position="39"/>
        <end position="50"/>
    </location>
</feature>
<evidence type="ECO:0000256" key="1">
    <source>
        <dbReference type="SAM" id="MobiDB-lite"/>
    </source>
</evidence>
<organism evidence="2">
    <name type="scientific">Nothobranchius pienaari</name>
    <dbReference type="NCBI Taxonomy" id="704102"/>
    <lineage>
        <taxon>Eukaryota</taxon>
        <taxon>Metazoa</taxon>
        <taxon>Chordata</taxon>
        <taxon>Craniata</taxon>
        <taxon>Vertebrata</taxon>
        <taxon>Euteleostomi</taxon>
        <taxon>Actinopterygii</taxon>
        <taxon>Neopterygii</taxon>
        <taxon>Teleostei</taxon>
        <taxon>Neoteleostei</taxon>
        <taxon>Acanthomorphata</taxon>
        <taxon>Ovalentaria</taxon>
        <taxon>Atherinomorphae</taxon>
        <taxon>Cyprinodontiformes</taxon>
        <taxon>Nothobranchiidae</taxon>
        <taxon>Nothobranchius</taxon>
    </lineage>
</organism>
<dbReference type="AlphaFoldDB" id="A0A1A8L7J8"/>
<feature type="non-terminal residue" evidence="2">
    <location>
        <position position="1"/>
    </location>
</feature>
<accession>A0A1A8L7J8</accession>
<feature type="non-terminal residue" evidence="2">
    <location>
        <position position="95"/>
    </location>
</feature>
<sequence length="95" mass="10945">RVEKQGDQNLKSFLYLRIVSQAFINFYQQREACKVKVPPKAPPPAAPSNPPQKRRFTEEVPDERDSGLFGYQVQASQWAARMLQDPHQRVPLARP</sequence>
<feature type="compositionally biased region" description="Basic and acidic residues" evidence="1">
    <location>
        <begin position="55"/>
        <end position="65"/>
    </location>
</feature>
<reference evidence="2" key="2">
    <citation type="submission" date="2016-06" db="EMBL/GenBank/DDBJ databases">
        <title>The genome of a short-lived fish provides insights into sex chromosome evolution and the genetic control of aging.</title>
        <authorList>
            <person name="Reichwald K."/>
            <person name="Felder M."/>
            <person name="Petzold A."/>
            <person name="Koch P."/>
            <person name="Groth M."/>
            <person name="Platzer M."/>
        </authorList>
    </citation>
    <scope>NUCLEOTIDE SEQUENCE</scope>
    <source>
        <tissue evidence="2">Brain</tissue>
    </source>
</reference>